<dbReference type="AlphaFoldDB" id="A0A024K4R3"/>
<dbReference type="HOGENOM" id="CLU_028102_0_0_11"/>
<evidence type="ECO:0000256" key="1">
    <source>
        <dbReference type="SAM" id="Phobius"/>
    </source>
</evidence>
<accession>A0A024K4R3</accession>
<keyword evidence="1" id="KW-0812">Transmembrane</keyword>
<reference evidence="2" key="1">
    <citation type="journal article" date="2014" name="Genome Announc.">
        <title>Draft Genome Sequence of Mycobacterium triplex DSM 44626.</title>
        <authorList>
            <person name="Sassi M."/>
            <person name="Croce O."/>
            <person name="Robert C."/>
            <person name="Raoult D."/>
            <person name="Drancourt M."/>
        </authorList>
    </citation>
    <scope>NUCLEOTIDE SEQUENCE [LARGE SCALE GENOMIC DNA]</scope>
    <source>
        <strain evidence="2">DSM 44626</strain>
    </source>
</reference>
<evidence type="ECO:0008006" key="3">
    <source>
        <dbReference type="Google" id="ProtNLM"/>
    </source>
</evidence>
<reference evidence="2" key="2">
    <citation type="submission" date="2014-04" db="EMBL/GenBank/DDBJ databases">
        <authorList>
            <person name="Urmite Genomes U."/>
        </authorList>
    </citation>
    <scope>NUCLEOTIDE SEQUENCE</scope>
    <source>
        <strain evidence="2">DSM 44626</strain>
    </source>
</reference>
<dbReference type="EMBL" id="HG964446">
    <property type="protein sequence ID" value="CDO90572.1"/>
    <property type="molecule type" value="Genomic_DNA"/>
</dbReference>
<dbReference type="STRING" id="47839.BN973_04969"/>
<dbReference type="eggNOG" id="ENOG5033823">
    <property type="taxonomic scope" value="Bacteria"/>
</dbReference>
<sequence length="729" mass="77393">MLSPRNWSAAPQLSPSATESTRFGLAATEHPKGIEISGKQIRELEASRGTHRLREVLYSRRRPHGTAAGGGPAAYNAAMKPSLPRRLAALAGLVAMLILAAPPAPHAAADPASNGGAVIEAPTIPLPNLGGPSAIEFYPHRELSVTGLTFSVPAGLNPVSLNAILESPVNLRYGNLTVTQDDRTISRMELPTKDQTPLVIPLAGTKVTGNSVSLTLTATLLPLDNYCWDPLTPIRLVNGSITFAGGEVAPKTVADFLPPVIRKLTIFVPPKPTQQESDAAVQLAAALEDHYGAENPQVAVEALYDRGSTVVDPSQPLERQIIIKEGPDKGLSLQGSNGVPALLISGAGDELTNQTRLLTDPSVKFALGPSAVGGPLPNKQKLAADTTTLEQLNQNSLSAEDLWPDVSISLDQTRWGHSLQHLRVHVIGSHTPLPNNFGGEVLASVAGQTINRWPAEANGTIDRWVDIPDRLLSRSTSLSIKVHTTGDAGHCGEYLPITLKIDPKSEVQTSRANPPIPKGFPSIPQSLMPRIQIGITDDAFNDTVRAAQIMVGLQQLSVVPLATKVTSLKQAIDSRDPAVLISAGAWPVQTIPLPFNAEQGSITIEGADAGGESVSLTLDPSIHFGSLQTAYDGHRSFLIATSNGAPGQLDELLRWLAAEPGRWSQLDGREIISVPGSEPITVANPPSDVVVKPPTQEDHYTWVWWVAGWVVVAAVGGGVLLYRARRNSV</sequence>
<evidence type="ECO:0000313" key="2">
    <source>
        <dbReference type="EMBL" id="CDO90572.1"/>
    </source>
</evidence>
<feature type="transmembrane region" description="Helical" evidence="1">
    <location>
        <begin position="702"/>
        <end position="722"/>
    </location>
</feature>
<organism evidence="2">
    <name type="scientific">Mycobacterium triplex</name>
    <dbReference type="NCBI Taxonomy" id="47839"/>
    <lineage>
        <taxon>Bacteria</taxon>
        <taxon>Bacillati</taxon>
        <taxon>Actinomycetota</taxon>
        <taxon>Actinomycetes</taxon>
        <taxon>Mycobacteriales</taxon>
        <taxon>Mycobacteriaceae</taxon>
        <taxon>Mycobacterium</taxon>
        <taxon>Mycobacterium simiae complex</taxon>
    </lineage>
</organism>
<keyword evidence="1" id="KW-1133">Transmembrane helix</keyword>
<protein>
    <recommendedName>
        <fullName evidence="3">Transmembrane protein</fullName>
    </recommendedName>
</protein>
<gene>
    <name evidence="2" type="ORF">BN973_04969</name>
</gene>
<name>A0A024K4R3_9MYCO</name>
<keyword evidence="1" id="KW-0472">Membrane</keyword>
<proteinExistence type="predicted"/>
<dbReference type="Proteomes" id="UP000028880">
    <property type="component" value="Unassembled WGS sequence"/>
</dbReference>